<dbReference type="KEGG" id="ntg:NSCAC_0874"/>
<accession>A0A7G1Q9S4</accession>
<name>A0A7G1Q9S4_9GAMM</name>
<sequence>MVTKPLPELTPLNSTEFVAIDARKEGAPKPGLAPLVLPPPPPTLSSGVTSRPTPPQRW</sequence>
<evidence type="ECO:0000313" key="3">
    <source>
        <dbReference type="Proteomes" id="UP000516072"/>
    </source>
</evidence>
<dbReference type="RefSeq" id="WP_197745170.1">
    <property type="nucleotide sequence ID" value="NZ_LR778175.1"/>
</dbReference>
<evidence type="ECO:0000313" key="2">
    <source>
        <dbReference type="EMBL" id="CAB1275850.1"/>
    </source>
</evidence>
<organism evidence="2 3">
    <name type="scientific">Candidatus Nitrosacidococcus tergens</name>
    <dbReference type="NCBI Taxonomy" id="553981"/>
    <lineage>
        <taxon>Bacteria</taxon>
        <taxon>Pseudomonadati</taxon>
        <taxon>Pseudomonadota</taxon>
        <taxon>Gammaproteobacteria</taxon>
        <taxon>Chromatiales</taxon>
        <taxon>Chromatiaceae</taxon>
        <taxon>Candidatus Nitrosacidococcus</taxon>
    </lineage>
</organism>
<dbReference type="Proteomes" id="UP000516072">
    <property type="component" value="Chromosome"/>
</dbReference>
<evidence type="ECO:0000256" key="1">
    <source>
        <dbReference type="SAM" id="MobiDB-lite"/>
    </source>
</evidence>
<feature type="region of interest" description="Disordered" evidence="1">
    <location>
        <begin position="24"/>
        <end position="58"/>
    </location>
</feature>
<dbReference type="EMBL" id="LR778175">
    <property type="protein sequence ID" value="CAB1275850.1"/>
    <property type="molecule type" value="Genomic_DNA"/>
</dbReference>
<keyword evidence="3" id="KW-1185">Reference proteome</keyword>
<dbReference type="AlphaFoldDB" id="A0A7G1Q9S4"/>
<gene>
    <name evidence="2" type="ORF">NSCAC_0874</name>
</gene>
<reference evidence="2 3" key="1">
    <citation type="submission" date="2020-03" db="EMBL/GenBank/DDBJ databases">
        <authorList>
            <person name="Picone N."/>
        </authorList>
    </citation>
    <scope>NUCLEOTIDE SEQUENCE [LARGE SCALE GENOMIC DNA]</scope>
    <source>
        <strain evidence="2">NSCAC1</strain>
    </source>
</reference>
<proteinExistence type="predicted"/>
<protein>
    <submittedName>
        <fullName evidence="2">Uncharacterized protein</fullName>
    </submittedName>
</protein>